<reference evidence="1 2" key="1">
    <citation type="journal article" date="2019" name="Sci. Rep.">
        <title>Orb-weaving spider Araneus ventricosus genome elucidates the spidroin gene catalogue.</title>
        <authorList>
            <person name="Kono N."/>
            <person name="Nakamura H."/>
            <person name="Ohtoshi R."/>
            <person name="Moran D.A.P."/>
            <person name="Shinohara A."/>
            <person name="Yoshida Y."/>
            <person name="Fujiwara M."/>
            <person name="Mori M."/>
            <person name="Tomita M."/>
            <person name="Arakawa K."/>
        </authorList>
    </citation>
    <scope>NUCLEOTIDE SEQUENCE [LARGE SCALE GENOMIC DNA]</scope>
</reference>
<protein>
    <submittedName>
        <fullName evidence="1">Uncharacterized protein</fullName>
    </submittedName>
</protein>
<proteinExistence type="predicted"/>
<keyword evidence="2" id="KW-1185">Reference proteome</keyword>
<comment type="caution">
    <text evidence="1">The sequence shown here is derived from an EMBL/GenBank/DDBJ whole genome shotgun (WGS) entry which is preliminary data.</text>
</comment>
<dbReference type="Proteomes" id="UP000499080">
    <property type="component" value="Unassembled WGS sequence"/>
</dbReference>
<organism evidence="1 2">
    <name type="scientific">Araneus ventricosus</name>
    <name type="common">Orbweaver spider</name>
    <name type="synonym">Epeira ventricosa</name>
    <dbReference type="NCBI Taxonomy" id="182803"/>
    <lineage>
        <taxon>Eukaryota</taxon>
        <taxon>Metazoa</taxon>
        <taxon>Ecdysozoa</taxon>
        <taxon>Arthropoda</taxon>
        <taxon>Chelicerata</taxon>
        <taxon>Arachnida</taxon>
        <taxon>Araneae</taxon>
        <taxon>Araneomorphae</taxon>
        <taxon>Entelegynae</taxon>
        <taxon>Araneoidea</taxon>
        <taxon>Araneidae</taxon>
        <taxon>Araneus</taxon>
    </lineage>
</organism>
<sequence length="196" mass="22655">MEFTFLYLSEDFLAYGSRLGRDRDVQILLFGRRLPLQKGPASRLGRDRDVQILLFGRGLNSKKDLEVDWEETDMCRYYCLEVDFPPKSTLSISTLFGDRLLGRMAPGPTSLRVSCPCRTRKLSEEVCFSDEIRVIPTKTETNISRKKSTETETDDNRRQQNSRYYCAVIIKKLGLQILMYVPILDLSESEKIISHN</sequence>
<evidence type="ECO:0000313" key="1">
    <source>
        <dbReference type="EMBL" id="GBM67729.1"/>
    </source>
</evidence>
<name>A0A4Y2HRR3_ARAVE</name>
<evidence type="ECO:0000313" key="2">
    <source>
        <dbReference type="Proteomes" id="UP000499080"/>
    </source>
</evidence>
<accession>A0A4Y2HRR3</accession>
<dbReference type="EMBL" id="BGPR01002098">
    <property type="protein sequence ID" value="GBM67729.1"/>
    <property type="molecule type" value="Genomic_DNA"/>
</dbReference>
<gene>
    <name evidence="1" type="ORF">AVEN_253169_1</name>
</gene>
<dbReference type="AlphaFoldDB" id="A0A4Y2HRR3"/>